<dbReference type="Proteomes" id="UP000281406">
    <property type="component" value="Unassembled WGS sequence"/>
</dbReference>
<dbReference type="AlphaFoldDB" id="A0A3N0YVN1"/>
<name>A0A3N0YVN1_ANAGA</name>
<keyword evidence="2" id="KW-1185">Reference proteome</keyword>
<evidence type="ECO:0000313" key="2">
    <source>
        <dbReference type="Proteomes" id="UP000281406"/>
    </source>
</evidence>
<proteinExistence type="predicted"/>
<protein>
    <submittedName>
        <fullName evidence="1">Uncharacterized protein</fullName>
    </submittedName>
</protein>
<reference evidence="1 2" key="1">
    <citation type="submission" date="2018-10" db="EMBL/GenBank/DDBJ databases">
        <title>Genome assembly for a Yunnan-Guizhou Plateau 3E fish, Anabarilius grahami (Regan), and its evolutionary and genetic applications.</title>
        <authorList>
            <person name="Jiang W."/>
        </authorList>
    </citation>
    <scope>NUCLEOTIDE SEQUENCE [LARGE SCALE GENOMIC DNA]</scope>
    <source>
        <strain evidence="1">AG-KIZ</strain>
        <tissue evidence="1">Muscle</tissue>
    </source>
</reference>
<sequence>MLLAEQRSDWAEHKSLGSVLCFPSVVKLRYHQGGKGVLLALSAQGPSPGAMCPWTDPPSSARCGSGLQQSQTSRAKASLRPASSHLAMAGLEYAAGGHDGGALGGCWLP</sequence>
<accession>A0A3N0YVN1</accession>
<gene>
    <name evidence="1" type="ORF">DPX16_19049</name>
</gene>
<comment type="caution">
    <text evidence="1">The sequence shown here is derived from an EMBL/GenBank/DDBJ whole genome shotgun (WGS) entry which is preliminary data.</text>
</comment>
<dbReference type="EMBL" id="RJVU01021200">
    <property type="protein sequence ID" value="ROL50245.1"/>
    <property type="molecule type" value="Genomic_DNA"/>
</dbReference>
<evidence type="ECO:0000313" key="1">
    <source>
        <dbReference type="EMBL" id="ROL50245.1"/>
    </source>
</evidence>
<organism evidence="1 2">
    <name type="scientific">Anabarilius grahami</name>
    <name type="common">Kanglang fish</name>
    <name type="synonym">Barilius grahami</name>
    <dbReference type="NCBI Taxonomy" id="495550"/>
    <lineage>
        <taxon>Eukaryota</taxon>
        <taxon>Metazoa</taxon>
        <taxon>Chordata</taxon>
        <taxon>Craniata</taxon>
        <taxon>Vertebrata</taxon>
        <taxon>Euteleostomi</taxon>
        <taxon>Actinopterygii</taxon>
        <taxon>Neopterygii</taxon>
        <taxon>Teleostei</taxon>
        <taxon>Ostariophysi</taxon>
        <taxon>Cypriniformes</taxon>
        <taxon>Xenocyprididae</taxon>
        <taxon>Xenocypridinae</taxon>
        <taxon>Xenocypridinae incertae sedis</taxon>
        <taxon>Anabarilius</taxon>
    </lineage>
</organism>